<organism evidence="2">
    <name type="scientific">Leptolyngbya sp. NK1-12</name>
    <dbReference type="NCBI Taxonomy" id="2547451"/>
    <lineage>
        <taxon>Bacteria</taxon>
        <taxon>Bacillati</taxon>
        <taxon>Cyanobacteriota</taxon>
        <taxon>Cyanophyceae</taxon>
        <taxon>Leptolyngbyales</taxon>
        <taxon>Leptolyngbyaceae</taxon>
        <taxon>Leptolyngbya group</taxon>
        <taxon>Leptolyngbya</taxon>
    </lineage>
</organism>
<dbReference type="Gene3D" id="1.25.40.10">
    <property type="entry name" value="Tetratricopeptide repeat domain"/>
    <property type="match status" value="3"/>
</dbReference>
<reference evidence="2" key="1">
    <citation type="submission" date="2020-05" db="EMBL/GenBank/DDBJ databases">
        <authorList>
            <person name="Zhu T."/>
            <person name="Keshari N."/>
            <person name="Lu X."/>
        </authorList>
    </citation>
    <scope>NUCLEOTIDE SEQUENCE</scope>
    <source>
        <strain evidence="2">NK1-12</strain>
    </source>
</reference>
<feature type="domain" description="CHAT" evidence="1">
    <location>
        <begin position="652"/>
        <end position="920"/>
    </location>
</feature>
<name>A0AA96WNE8_9CYAN</name>
<evidence type="ECO:0000259" key="1">
    <source>
        <dbReference type="Pfam" id="PF12770"/>
    </source>
</evidence>
<gene>
    <name evidence="2" type="ORF">HJG54_20210</name>
</gene>
<dbReference type="EMBL" id="CP053586">
    <property type="protein sequence ID" value="WNZ24941.1"/>
    <property type="molecule type" value="Genomic_DNA"/>
</dbReference>
<dbReference type="SUPFAM" id="SSF48452">
    <property type="entry name" value="TPR-like"/>
    <property type="match status" value="2"/>
</dbReference>
<evidence type="ECO:0000313" key="2">
    <source>
        <dbReference type="EMBL" id="WNZ24941.1"/>
    </source>
</evidence>
<proteinExistence type="predicted"/>
<dbReference type="Pfam" id="PF12770">
    <property type="entry name" value="CHAT"/>
    <property type="match status" value="1"/>
</dbReference>
<dbReference type="PANTHER" id="PTHR10098">
    <property type="entry name" value="RAPSYN-RELATED"/>
    <property type="match status" value="1"/>
</dbReference>
<dbReference type="AlphaFoldDB" id="A0AA96WNE8"/>
<dbReference type="PANTHER" id="PTHR10098:SF112">
    <property type="entry name" value="SLR0380 PROTEIN"/>
    <property type="match status" value="1"/>
</dbReference>
<dbReference type="InterPro" id="IPR019734">
    <property type="entry name" value="TPR_rpt"/>
</dbReference>
<dbReference type="InterPro" id="IPR024983">
    <property type="entry name" value="CHAT_dom"/>
</dbReference>
<protein>
    <submittedName>
        <fullName evidence="2">CHAT domain-containing protein</fullName>
    </submittedName>
</protein>
<dbReference type="SMART" id="SM00028">
    <property type="entry name" value="TPR"/>
    <property type="match status" value="7"/>
</dbReference>
<dbReference type="InterPro" id="IPR011990">
    <property type="entry name" value="TPR-like_helical_dom_sf"/>
</dbReference>
<sequence>MKIKRWRYGLLGLLIVGLCWLWHPVLAGEIGQQTSAQFTAQIPAAASTLSDLEQQAHAHYRAGRFSAAIELLQQAVQRTENDPLRQATALSNLALLYQQTGQWVAANQAIEQSLARLETAAHSRERLQVLAQALNIQGRLQLAQGKPEAALTSWEQATALYQQLNDSTGEVQSRLNQAQALQALGLYRRAIHLLTELSQTQALPGLLQATILRSLGDAQQVAGDLSKARQALEQAVQVLSGPETGSGLAPEVASTDQTSLAAALAATRLSLANLTRIEATTQLSLANLTPAVAVETLTSTSTPSSLAEVALNQRRTAAALQFVQQTEQAIQLYQQAAQTEVLPTRVQAELGELDSWILLQRWSEATALISSLQPQIEALPVDHSSIYQRINLALSWLKLPLEPPGNQITQIRQLLTDATEQATALGDSRAHSFALGSLASVYEQTGELTVAKQISQQALMLAQSINAPDLSYRWQWQLGRLLNQQQERNGAIAAYTEAVNSLQALRNDLVAINRDVQFSFQAQVEPVYRELADLLLTTDAITDAIAPVSLTRLVQARQVIERLQIAELDNFFREACLETQFEIDRVVDRANLAAAIFYTIVLPGRIEVILKLPQRDLLHYTTEIAKTQVEATVDELLTELKRPYTSQRLYALSQQVYDWLIRPANGWLNETEIETLVFVLDGSLRNLPVAALSDGEQFLIERYSLALAPGLRIADPKPLQDRRFNVLVAGLSEARANFSALNYVTQEVEDIQAELPSKVLLNQTFTQANLQKQLDSSAFSIVHIATHGQFSSNAADTFILAWDRPINVNELSNLLQAEEINSPDPIELLVLSACRTAAGDRRAALGMAGVAVRAGARSTIASLWNLDDGSGAVLMEQFYQTLVQNRLSKAEALRQAQLSLLRDPQYGAPRFWAPYVLLGNWL</sequence>
<accession>A0AA96WNE8</accession>
<dbReference type="RefSeq" id="WP_316430981.1">
    <property type="nucleotide sequence ID" value="NZ_CP053586.1"/>
</dbReference>